<sequence length="945" mass="106059">MLSSVLLPLVVGVLATSACPPPPIATLFLLDDDVEPIGDVGVTKLDFNMSKSSPKPSFLLHCAHSSPIRWVLDEDLTLGEISQPAPSPTLRTIHNFHDPSTYRYLAHYYIEMQHPSRDHVFVCQPFQNDANASCDSNPSRAVVLAELQYTLLASSTKLLRVEVISPDELVSTVVPPLAEFDARIKAHQEVESGSNQPSNKTSCPFILNLALSDTTKALYIEWVPVNSSGSSGLENVHMITSVQSLQNVNRFYSQMEEDCVNLVDVGSIKNKNKALSYQAHKFYPQVLTYALGDERRMLKIFFDLAQDVNFYYSWEMHDPRDMVYGAVEEKVVYKGQAFIVKCTPSVYLFSQGVQIAWSFQHFGSGFISPSSFLEKEDFSVQSGNYKARGRVSFERDFLVDNDLHSVQISCVCPLWNENGWINHTFSVTLRDSQPPYFIFSPDDDQDKNSLDNSTTNGNFTSVTIYDLEYGAEDNFTISCEAGGVPLPSVEFTRPKNNLDTELETRLVQNGTAILASLHFPNNMTSDYAGDYICVAKSVVGETRRLFKVRIRQALLPKFVVIILVAGGVVLLIFALISTALLIKLRKEKVEFMRATEEAIKKFREGFQTTGDLGFKSNSEYKNYEIPLTRWGLGNTLLGSGAFGVVQKGVIYYGENRQDVVAVKTVNSPKDVTDFESSLMELTIMSYIGNHEHIVSLRGACTDNLIKRSILIGVEFCANGDLLNYLQKRRALFRSFVSGDGLLSLDSISGRSSYANVANSGNFTSLDLYKWSFQIANGMAFLVSKKILHSDLAARNVLLTQDNICKISDFGLSRHLLMSDNYTKKTNSPLPWRWMGIESLKYRQFSSASDVWAYGVTLYEIFALGEEPWPGMAWTNEFMEELERGRRLAKPKFSTNNMYNKVMLECWRNEPSERITFVQAKEFFETAISNLTSPEGKGDEMLNSVC</sequence>
<keyword evidence="5 16" id="KW-0547">Nucleotide-binding</keyword>
<dbReference type="InterPro" id="IPR011009">
    <property type="entry name" value="Kinase-like_dom_sf"/>
</dbReference>
<keyword evidence="12 22" id="KW-0675">Receptor</keyword>
<dbReference type="InterPro" id="IPR013783">
    <property type="entry name" value="Ig-like_fold"/>
</dbReference>
<evidence type="ECO:0000256" key="10">
    <source>
        <dbReference type="ARBA" id="ARBA00023137"/>
    </source>
</evidence>
<feature type="chain" id="PRO_5012058946" evidence="20">
    <location>
        <begin position="19"/>
        <end position="945"/>
    </location>
</feature>
<keyword evidence="17" id="KW-0479">Metal-binding</keyword>
<evidence type="ECO:0000256" key="4">
    <source>
        <dbReference type="ARBA" id="ARBA00022692"/>
    </source>
</evidence>
<evidence type="ECO:0000256" key="6">
    <source>
        <dbReference type="ARBA" id="ARBA00022777"/>
    </source>
</evidence>
<dbReference type="GO" id="GO:0012505">
    <property type="term" value="C:endomembrane system"/>
    <property type="evidence" value="ECO:0007669"/>
    <property type="project" value="UniProtKB-SubCell"/>
</dbReference>
<feature type="binding site" evidence="16">
    <location>
        <begin position="714"/>
        <end position="720"/>
    </location>
    <ligand>
        <name>ATP</name>
        <dbReference type="ChEBI" id="CHEBI:30616"/>
    </ligand>
</feature>
<dbReference type="GO" id="GO:0004714">
    <property type="term" value="F:transmembrane receptor protein tyrosine kinase activity"/>
    <property type="evidence" value="ECO:0007669"/>
    <property type="project" value="UniProtKB-EC"/>
</dbReference>
<keyword evidence="9 19" id="KW-0472">Membrane</keyword>
<keyword evidence="3" id="KW-0808">Transferase</keyword>
<feature type="binding site" evidence="16">
    <location>
        <position position="794"/>
    </location>
    <ligand>
        <name>ATP</name>
        <dbReference type="ChEBI" id="CHEBI:30616"/>
    </ligand>
</feature>
<keyword evidence="4 19" id="KW-0812">Transmembrane</keyword>
<dbReference type="InterPro" id="IPR036179">
    <property type="entry name" value="Ig-like_dom_sf"/>
</dbReference>
<dbReference type="SUPFAM" id="SSF48726">
    <property type="entry name" value="Immunoglobulin"/>
    <property type="match status" value="1"/>
</dbReference>
<evidence type="ECO:0000256" key="12">
    <source>
        <dbReference type="ARBA" id="ARBA00023170"/>
    </source>
</evidence>
<evidence type="ECO:0000313" key="23">
    <source>
        <dbReference type="Proteomes" id="UP000198287"/>
    </source>
</evidence>
<dbReference type="Gene3D" id="2.60.40.10">
    <property type="entry name" value="Immunoglobulins"/>
    <property type="match status" value="1"/>
</dbReference>
<keyword evidence="23" id="KW-1185">Reference proteome</keyword>
<evidence type="ECO:0000256" key="1">
    <source>
        <dbReference type="ARBA" id="ARBA00004167"/>
    </source>
</evidence>
<evidence type="ECO:0000256" key="11">
    <source>
        <dbReference type="ARBA" id="ARBA00023157"/>
    </source>
</evidence>
<feature type="binding site" evidence="17">
    <location>
        <position position="795"/>
    </location>
    <ligand>
        <name>Mg(2+)</name>
        <dbReference type="ChEBI" id="CHEBI:18420"/>
    </ligand>
</feature>
<dbReference type="GO" id="GO:0051130">
    <property type="term" value="P:positive regulation of cellular component organization"/>
    <property type="evidence" value="ECO:0007669"/>
    <property type="project" value="UniProtKB-ARBA"/>
</dbReference>
<dbReference type="InterPro" id="IPR050122">
    <property type="entry name" value="RTK"/>
</dbReference>
<evidence type="ECO:0000256" key="16">
    <source>
        <dbReference type="PIRSR" id="PIRSR000615-2"/>
    </source>
</evidence>
<evidence type="ECO:0000256" key="18">
    <source>
        <dbReference type="PROSITE-ProRule" id="PRU10141"/>
    </source>
</evidence>
<dbReference type="SUPFAM" id="SSF56112">
    <property type="entry name" value="Protein kinase-like (PK-like)"/>
    <property type="match status" value="1"/>
</dbReference>
<evidence type="ECO:0000256" key="2">
    <source>
        <dbReference type="ARBA" id="ARBA00004308"/>
    </source>
</evidence>
<keyword evidence="11" id="KW-1015">Disulfide bond</keyword>
<evidence type="ECO:0000256" key="7">
    <source>
        <dbReference type="ARBA" id="ARBA00022840"/>
    </source>
</evidence>
<evidence type="ECO:0000259" key="21">
    <source>
        <dbReference type="PROSITE" id="PS50011"/>
    </source>
</evidence>
<evidence type="ECO:0000256" key="8">
    <source>
        <dbReference type="ARBA" id="ARBA00022989"/>
    </source>
</evidence>
<evidence type="ECO:0000256" key="14">
    <source>
        <dbReference type="ARBA" id="ARBA00051243"/>
    </source>
</evidence>
<dbReference type="AlphaFoldDB" id="A0A226D141"/>
<evidence type="ECO:0000256" key="15">
    <source>
        <dbReference type="PIRSR" id="PIRSR000615-1"/>
    </source>
</evidence>
<dbReference type="PRINTS" id="PR00109">
    <property type="entry name" value="TYRKINASE"/>
</dbReference>
<dbReference type="GO" id="GO:0030182">
    <property type="term" value="P:neuron differentiation"/>
    <property type="evidence" value="ECO:0007669"/>
    <property type="project" value="UniProtKB-ARBA"/>
</dbReference>
<feature type="active site" description="Proton acceptor" evidence="15">
    <location>
        <position position="790"/>
    </location>
</feature>
<dbReference type="GO" id="GO:0050793">
    <property type="term" value="P:regulation of developmental process"/>
    <property type="evidence" value="ECO:0007669"/>
    <property type="project" value="UniProtKB-ARBA"/>
</dbReference>
<comment type="catalytic activity">
    <reaction evidence="14">
        <text>L-tyrosyl-[protein] + ATP = O-phospho-L-tyrosyl-[protein] + ADP + H(+)</text>
        <dbReference type="Rhea" id="RHEA:10596"/>
        <dbReference type="Rhea" id="RHEA-COMP:10136"/>
        <dbReference type="Rhea" id="RHEA-COMP:20101"/>
        <dbReference type="ChEBI" id="CHEBI:15378"/>
        <dbReference type="ChEBI" id="CHEBI:30616"/>
        <dbReference type="ChEBI" id="CHEBI:46858"/>
        <dbReference type="ChEBI" id="CHEBI:61978"/>
        <dbReference type="ChEBI" id="CHEBI:456216"/>
        <dbReference type="EC" id="2.7.10.1"/>
    </reaction>
</comment>
<keyword evidence="7 16" id="KW-0067">ATP-binding</keyword>
<dbReference type="InterPro" id="IPR000719">
    <property type="entry name" value="Prot_kinase_dom"/>
</dbReference>
<dbReference type="CDD" id="cd00192">
    <property type="entry name" value="PTKc"/>
    <property type="match status" value="1"/>
</dbReference>
<dbReference type="InterPro" id="IPR017441">
    <property type="entry name" value="Protein_kinase_ATP_BS"/>
</dbReference>
<feature type="signal peptide" evidence="20">
    <location>
        <begin position="1"/>
        <end position="18"/>
    </location>
</feature>
<feature type="binding site" evidence="16 18">
    <location>
        <position position="663"/>
    </location>
    <ligand>
        <name>ATP</name>
        <dbReference type="ChEBI" id="CHEBI:30616"/>
    </ligand>
</feature>
<comment type="caution">
    <text evidence="22">The sequence shown here is derived from an EMBL/GenBank/DDBJ whole genome shotgun (WGS) entry which is preliminary data.</text>
</comment>
<keyword evidence="17" id="KW-0460">Magnesium</keyword>
<evidence type="ECO:0000256" key="17">
    <source>
        <dbReference type="PIRSR" id="PIRSR000615-3"/>
    </source>
</evidence>
<dbReference type="PROSITE" id="PS00109">
    <property type="entry name" value="PROTEIN_KINASE_TYR"/>
    <property type="match status" value="1"/>
</dbReference>
<feature type="binding site" evidence="16">
    <location>
        <begin position="638"/>
        <end position="645"/>
    </location>
    <ligand>
        <name>ATP</name>
        <dbReference type="ChEBI" id="CHEBI:30616"/>
    </ligand>
</feature>
<dbReference type="PROSITE" id="PS00107">
    <property type="entry name" value="PROTEIN_KINASE_ATP"/>
    <property type="match status" value="1"/>
</dbReference>
<keyword evidence="6" id="KW-0418">Kinase</keyword>
<evidence type="ECO:0000256" key="5">
    <source>
        <dbReference type="ARBA" id="ARBA00022741"/>
    </source>
</evidence>
<dbReference type="GO" id="GO:0046872">
    <property type="term" value="F:metal ion binding"/>
    <property type="evidence" value="ECO:0007669"/>
    <property type="project" value="UniProtKB-KW"/>
</dbReference>
<feature type="binding site" evidence="17">
    <location>
        <position position="808"/>
    </location>
    <ligand>
        <name>Mg(2+)</name>
        <dbReference type="ChEBI" id="CHEBI:18420"/>
    </ligand>
</feature>
<dbReference type="Proteomes" id="UP000198287">
    <property type="component" value="Unassembled WGS sequence"/>
</dbReference>
<keyword evidence="10" id="KW-0829">Tyrosine-protein kinase</keyword>
<dbReference type="OrthoDB" id="6077854at2759"/>
<dbReference type="InterPro" id="IPR001245">
    <property type="entry name" value="Ser-Thr/Tyr_kinase_cat_dom"/>
</dbReference>
<organism evidence="22 23">
    <name type="scientific">Folsomia candida</name>
    <name type="common">Springtail</name>
    <dbReference type="NCBI Taxonomy" id="158441"/>
    <lineage>
        <taxon>Eukaryota</taxon>
        <taxon>Metazoa</taxon>
        <taxon>Ecdysozoa</taxon>
        <taxon>Arthropoda</taxon>
        <taxon>Hexapoda</taxon>
        <taxon>Collembola</taxon>
        <taxon>Entomobryomorpha</taxon>
        <taxon>Isotomoidea</taxon>
        <taxon>Isotomidae</taxon>
        <taxon>Proisotominae</taxon>
        <taxon>Folsomia</taxon>
    </lineage>
</organism>
<dbReference type="PANTHER" id="PTHR24416">
    <property type="entry name" value="TYROSINE-PROTEIN KINASE RECEPTOR"/>
    <property type="match status" value="1"/>
</dbReference>
<accession>A0A226D141</accession>
<dbReference type="Gene3D" id="3.30.200.20">
    <property type="entry name" value="Phosphorylase Kinase, domain 1"/>
    <property type="match status" value="1"/>
</dbReference>
<keyword evidence="20" id="KW-0732">Signal</keyword>
<dbReference type="GO" id="GO:0007169">
    <property type="term" value="P:cell surface receptor protein tyrosine kinase signaling pathway"/>
    <property type="evidence" value="ECO:0007669"/>
    <property type="project" value="TreeGrafter"/>
</dbReference>
<keyword evidence="13" id="KW-0325">Glycoprotein</keyword>
<dbReference type="Pfam" id="PF07714">
    <property type="entry name" value="PK_Tyr_Ser-Thr"/>
    <property type="match status" value="1"/>
</dbReference>
<protein>
    <submittedName>
        <fullName evidence="22">Vascular endothelial growth factor receptor kdr-like</fullName>
    </submittedName>
</protein>
<reference evidence="22 23" key="1">
    <citation type="submission" date="2015-12" db="EMBL/GenBank/DDBJ databases">
        <title>The genome of Folsomia candida.</title>
        <authorList>
            <person name="Faddeeva A."/>
            <person name="Derks M.F."/>
            <person name="Anvar Y."/>
            <person name="Smit S."/>
            <person name="Van Straalen N."/>
            <person name="Roelofs D."/>
        </authorList>
    </citation>
    <scope>NUCLEOTIDE SEQUENCE [LARGE SCALE GENOMIC DNA]</scope>
    <source>
        <strain evidence="22 23">VU population</strain>
        <tissue evidence="22">Whole body</tissue>
    </source>
</reference>
<feature type="domain" description="Protein kinase" evidence="21">
    <location>
        <begin position="631"/>
        <end position="923"/>
    </location>
</feature>
<evidence type="ECO:0000256" key="3">
    <source>
        <dbReference type="ARBA" id="ARBA00022679"/>
    </source>
</evidence>
<dbReference type="FunFam" id="1.10.510.10:FF:001512">
    <property type="entry name" value="Receptor tyrosine-protein kinase erbB-2"/>
    <property type="match status" value="1"/>
</dbReference>
<dbReference type="EMBL" id="LNIX01000049">
    <property type="protein sequence ID" value="OXA38006.1"/>
    <property type="molecule type" value="Genomic_DNA"/>
</dbReference>
<evidence type="ECO:0000256" key="13">
    <source>
        <dbReference type="ARBA" id="ARBA00023180"/>
    </source>
</evidence>
<gene>
    <name evidence="22" type="ORF">Fcan01_27197</name>
</gene>
<keyword evidence="8 19" id="KW-1133">Transmembrane helix</keyword>
<dbReference type="GO" id="GO:0048468">
    <property type="term" value="P:cell development"/>
    <property type="evidence" value="ECO:0007669"/>
    <property type="project" value="UniProtKB-ARBA"/>
</dbReference>
<feature type="transmembrane region" description="Helical" evidence="19">
    <location>
        <begin position="558"/>
        <end position="582"/>
    </location>
</feature>
<evidence type="ECO:0000256" key="20">
    <source>
        <dbReference type="SAM" id="SignalP"/>
    </source>
</evidence>
<dbReference type="GO" id="GO:0005524">
    <property type="term" value="F:ATP binding"/>
    <property type="evidence" value="ECO:0007669"/>
    <property type="project" value="UniProtKB-UniRule"/>
</dbReference>
<dbReference type="GO" id="GO:0005886">
    <property type="term" value="C:plasma membrane"/>
    <property type="evidence" value="ECO:0007669"/>
    <property type="project" value="TreeGrafter"/>
</dbReference>
<dbReference type="InterPro" id="IPR008266">
    <property type="entry name" value="Tyr_kinase_AS"/>
</dbReference>
<dbReference type="PANTHER" id="PTHR24416:SF600">
    <property type="entry name" value="PDGF- AND VEGF-RECEPTOR RELATED, ISOFORM J"/>
    <property type="match status" value="1"/>
</dbReference>
<evidence type="ECO:0000313" key="22">
    <source>
        <dbReference type="EMBL" id="OXA38006.1"/>
    </source>
</evidence>
<evidence type="ECO:0000256" key="9">
    <source>
        <dbReference type="ARBA" id="ARBA00023136"/>
    </source>
</evidence>
<dbReference type="Gene3D" id="1.10.510.10">
    <property type="entry name" value="Transferase(Phosphotransferase) domain 1"/>
    <property type="match status" value="1"/>
</dbReference>
<dbReference type="GO" id="GO:0043235">
    <property type="term" value="C:receptor complex"/>
    <property type="evidence" value="ECO:0007669"/>
    <property type="project" value="TreeGrafter"/>
</dbReference>
<name>A0A226D141_FOLCA</name>
<dbReference type="STRING" id="158441.A0A226D141"/>
<proteinExistence type="predicted"/>
<dbReference type="PROSITE" id="PS50011">
    <property type="entry name" value="PROTEIN_KINASE_DOM"/>
    <property type="match status" value="1"/>
</dbReference>
<evidence type="ECO:0000256" key="19">
    <source>
        <dbReference type="SAM" id="Phobius"/>
    </source>
</evidence>
<comment type="subcellular location">
    <subcellularLocation>
        <location evidence="2">Endomembrane system</location>
    </subcellularLocation>
    <subcellularLocation>
        <location evidence="1">Membrane</location>
        <topology evidence="1">Single-pass membrane protein</topology>
    </subcellularLocation>
</comment>